<reference evidence="2" key="1">
    <citation type="journal article" date="2005" name="PLoS Biol.">
        <title>The genomes of Oryza sativa: a history of duplications.</title>
        <authorList>
            <person name="Yu J."/>
            <person name="Wang J."/>
            <person name="Lin W."/>
            <person name="Li S."/>
            <person name="Li H."/>
            <person name="Zhou J."/>
            <person name="Ni P."/>
            <person name="Dong W."/>
            <person name="Hu S."/>
            <person name="Zeng C."/>
            <person name="Zhang J."/>
            <person name="Zhang Y."/>
            <person name="Li R."/>
            <person name="Xu Z."/>
            <person name="Li S."/>
            <person name="Li X."/>
            <person name="Zheng H."/>
            <person name="Cong L."/>
            <person name="Lin L."/>
            <person name="Yin J."/>
            <person name="Geng J."/>
            <person name="Li G."/>
            <person name="Shi J."/>
            <person name="Liu J."/>
            <person name="Lv H."/>
            <person name="Li J."/>
            <person name="Wang J."/>
            <person name="Deng Y."/>
            <person name="Ran L."/>
            <person name="Shi X."/>
            <person name="Wang X."/>
            <person name="Wu Q."/>
            <person name="Li C."/>
            <person name="Ren X."/>
            <person name="Wang J."/>
            <person name="Wang X."/>
            <person name="Li D."/>
            <person name="Liu D."/>
            <person name="Zhang X."/>
            <person name="Ji Z."/>
            <person name="Zhao W."/>
            <person name="Sun Y."/>
            <person name="Zhang Z."/>
            <person name="Bao J."/>
            <person name="Han Y."/>
            <person name="Dong L."/>
            <person name="Ji J."/>
            <person name="Chen P."/>
            <person name="Wu S."/>
            <person name="Liu J."/>
            <person name="Xiao Y."/>
            <person name="Bu D."/>
            <person name="Tan J."/>
            <person name="Yang L."/>
            <person name="Ye C."/>
            <person name="Zhang J."/>
            <person name="Xu J."/>
            <person name="Zhou Y."/>
            <person name="Yu Y."/>
            <person name="Zhang B."/>
            <person name="Zhuang S."/>
            <person name="Wei H."/>
            <person name="Liu B."/>
            <person name="Lei M."/>
            <person name="Yu H."/>
            <person name="Li Y."/>
            <person name="Xu H."/>
            <person name="Wei S."/>
            <person name="He X."/>
            <person name="Fang L."/>
            <person name="Zhang Z."/>
            <person name="Zhang Y."/>
            <person name="Huang X."/>
            <person name="Su Z."/>
            <person name="Tong W."/>
            <person name="Li J."/>
            <person name="Tong Z."/>
            <person name="Li S."/>
            <person name="Ye J."/>
            <person name="Wang L."/>
            <person name="Fang L."/>
            <person name="Lei T."/>
            <person name="Chen C."/>
            <person name="Chen H."/>
            <person name="Xu Z."/>
            <person name="Li H."/>
            <person name="Huang H."/>
            <person name="Zhang F."/>
            <person name="Xu H."/>
            <person name="Li N."/>
            <person name="Zhao C."/>
            <person name="Li S."/>
            <person name="Dong L."/>
            <person name="Huang Y."/>
            <person name="Li L."/>
            <person name="Xi Y."/>
            <person name="Qi Q."/>
            <person name="Li W."/>
            <person name="Zhang B."/>
            <person name="Hu W."/>
            <person name="Zhang Y."/>
            <person name="Tian X."/>
            <person name="Jiao Y."/>
            <person name="Liang X."/>
            <person name="Jin J."/>
            <person name="Gao L."/>
            <person name="Zheng W."/>
            <person name="Hao B."/>
            <person name="Liu S."/>
            <person name="Wang W."/>
            <person name="Yuan L."/>
            <person name="Cao M."/>
            <person name="McDermott J."/>
            <person name="Samudrala R."/>
            <person name="Wang J."/>
            <person name="Wong G.K."/>
            <person name="Yang H."/>
        </authorList>
    </citation>
    <scope>NUCLEOTIDE SEQUENCE [LARGE SCALE GENOMIC DNA]</scope>
</reference>
<dbReference type="AlphaFoldDB" id="B9G5F0"/>
<sequence>MVEAELLVHTALADYAKEEMGGFTGVIVFSGDVAPERDASLEEFLDSCCDQIGAMRCARNGDEQTEIKKRKEEAMEEEYLLGRLGRRSEERAARRARRPGQDGGAGGLAGGRLGGLPRPRGGRLLLVPRSRGTAARGRDAEVSPRSSVAAASAAGLVRWPGREDERRQGGGAACGRPTDWPPRAPGEAAVPNAGPGEGKKEKPPLPVESVLAGVGEGKGPMALPPCNSFGDKEPQPPLALEPVGVSGCSGAPKNVKPPLAVGPVVAAACFGEAKNEKAPGGAVGSFGEATNANPPLAVEPVGVSGAAGDTKNDKALLPLDPVGVVGALGASSKNANMFPPPPPPPPPPVPPTANGKEKSLSGQEPRVPAREESRGGAVAGEGVGVGEPKGWSSSSTFLRGDEGGRRHRRFLPASQGAEKATAECARSMRSSARWWRGVVGVVAGEPKEGSRWGSGAASVAMAVAWRARAAHEFLDSWVELGGGGGGSQRRLVS</sequence>
<proteinExistence type="predicted"/>
<feature type="compositionally biased region" description="Pro residues" evidence="1">
    <location>
        <begin position="338"/>
        <end position="351"/>
    </location>
</feature>
<gene>
    <name evidence="2" type="ORF">OsJ_31284</name>
</gene>
<dbReference type="Proteomes" id="UP000007752">
    <property type="component" value="Chromosome 10"/>
</dbReference>
<feature type="compositionally biased region" description="Low complexity" evidence="1">
    <location>
        <begin position="115"/>
        <end position="132"/>
    </location>
</feature>
<evidence type="ECO:0000256" key="1">
    <source>
        <dbReference type="SAM" id="MobiDB-lite"/>
    </source>
</evidence>
<reference evidence="2" key="2">
    <citation type="submission" date="2008-12" db="EMBL/GenBank/DDBJ databases">
        <title>Improved gene annotation of the rice (Oryza sativa) genomes.</title>
        <authorList>
            <person name="Wang J."/>
            <person name="Li R."/>
            <person name="Fan W."/>
            <person name="Huang Q."/>
            <person name="Zhang J."/>
            <person name="Zhou Y."/>
            <person name="Hu Y."/>
            <person name="Zi S."/>
            <person name="Li J."/>
            <person name="Ni P."/>
            <person name="Zheng H."/>
            <person name="Zhang Y."/>
            <person name="Zhao M."/>
            <person name="Hao Q."/>
            <person name="McDermott J."/>
            <person name="Samudrala R."/>
            <person name="Kristiansen K."/>
            <person name="Wong G.K.-S."/>
        </authorList>
    </citation>
    <scope>NUCLEOTIDE SEQUENCE</scope>
</reference>
<dbReference type="EMBL" id="CM000147">
    <property type="protein sequence ID" value="EEE50847.1"/>
    <property type="molecule type" value="Genomic_DNA"/>
</dbReference>
<feature type="compositionally biased region" description="Low complexity" evidence="1">
    <location>
        <begin position="143"/>
        <end position="154"/>
    </location>
</feature>
<name>B9G5F0_ORYSJ</name>
<accession>B9G5F0</accession>
<organism evidence="2">
    <name type="scientific">Oryza sativa subsp. japonica</name>
    <name type="common">Rice</name>
    <dbReference type="NCBI Taxonomy" id="39947"/>
    <lineage>
        <taxon>Eukaryota</taxon>
        <taxon>Viridiplantae</taxon>
        <taxon>Streptophyta</taxon>
        <taxon>Embryophyta</taxon>
        <taxon>Tracheophyta</taxon>
        <taxon>Spermatophyta</taxon>
        <taxon>Magnoliopsida</taxon>
        <taxon>Liliopsida</taxon>
        <taxon>Poales</taxon>
        <taxon>Poaceae</taxon>
        <taxon>BOP clade</taxon>
        <taxon>Oryzoideae</taxon>
        <taxon>Oryzeae</taxon>
        <taxon>Oryzinae</taxon>
        <taxon>Oryza</taxon>
        <taxon>Oryza sativa</taxon>
    </lineage>
</organism>
<feature type="region of interest" description="Disordered" evidence="1">
    <location>
        <begin position="88"/>
        <end position="238"/>
    </location>
</feature>
<feature type="region of interest" description="Disordered" evidence="1">
    <location>
        <begin position="333"/>
        <end position="403"/>
    </location>
</feature>
<evidence type="ECO:0000313" key="2">
    <source>
        <dbReference type="EMBL" id="EEE50847.1"/>
    </source>
</evidence>
<feature type="compositionally biased region" description="Gly residues" evidence="1">
    <location>
        <begin position="377"/>
        <end position="387"/>
    </location>
</feature>
<feature type="compositionally biased region" description="Gly residues" evidence="1">
    <location>
        <begin position="101"/>
        <end position="114"/>
    </location>
</feature>
<protein>
    <submittedName>
        <fullName evidence="2">Uncharacterized protein</fullName>
    </submittedName>
</protein>